<accession>A0A4Y9T878</accession>
<evidence type="ECO:0000256" key="1">
    <source>
        <dbReference type="SAM" id="SignalP"/>
    </source>
</evidence>
<name>A0A4Y9T878_9BURK</name>
<gene>
    <name evidence="2" type="ORF">E4O92_04960</name>
</gene>
<evidence type="ECO:0000313" key="2">
    <source>
        <dbReference type="EMBL" id="TFW34007.1"/>
    </source>
</evidence>
<dbReference type="EMBL" id="SPUM01000031">
    <property type="protein sequence ID" value="TFW34007.1"/>
    <property type="molecule type" value="Genomic_DNA"/>
</dbReference>
<keyword evidence="1" id="KW-0732">Signal</keyword>
<dbReference type="Proteomes" id="UP000297258">
    <property type="component" value="Unassembled WGS sequence"/>
</dbReference>
<dbReference type="RefSeq" id="WP_135188642.1">
    <property type="nucleotide sequence ID" value="NZ_SPUM01000031.1"/>
</dbReference>
<organism evidence="2 3">
    <name type="scientific">Massilia horti</name>
    <dbReference type="NCBI Taxonomy" id="2562153"/>
    <lineage>
        <taxon>Bacteria</taxon>
        <taxon>Pseudomonadati</taxon>
        <taxon>Pseudomonadota</taxon>
        <taxon>Betaproteobacteria</taxon>
        <taxon>Burkholderiales</taxon>
        <taxon>Oxalobacteraceae</taxon>
        <taxon>Telluria group</taxon>
        <taxon>Massilia</taxon>
    </lineage>
</organism>
<feature type="chain" id="PRO_5021343236" description="Secreted protein" evidence="1">
    <location>
        <begin position="26"/>
        <end position="161"/>
    </location>
</feature>
<dbReference type="OrthoDB" id="8997932at2"/>
<keyword evidence="3" id="KW-1185">Reference proteome</keyword>
<sequence>MRESRQQWVRSLALAACLLGAQAQAGESLCQAGEPIVFSCHIGNKTVSLCRPSSAQHELLYRFGTPKKIELAHPGPGARTASPPFETATTPLVGGGVTTVTFRRGQYQYSVYSKTSSNNGTPEFEDGVIVSRNGAPLKTMVCDDGGEGFRERLDWVPKARK</sequence>
<protein>
    <recommendedName>
        <fullName evidence="4">Secreted protein</fullName>
    </recommendedName>
</protein>
<reference evidence="2 3" key="1">
    <citation type="submission" date="2019-03" db="EMBL/GenBank/DDBJ databases">
        <title>Draft genome of Massilia hortus sp. nov., a novel bacterial species of the Oxalobacteraceae family.</title>
        <authorList>
            <person name="Peta V."/>
            <person name="Raths R."/>
            <person name="Bucking H."/>
        </authorList>
    </citation>
    <scope>NUCLEOTIDE SEQUENCE [LARGE SCALE GENOMIC DNA]</scope>
    <source>
        <strain evidence="2 3">ONC3</strain>
    </source>
</reference>
<evidence type="ECO:0000313" key="3">
    <source>
        <dbReference type="Proteomes" id="UP000297258"/>
    </source>
</evidence>
<dbReference type="AlphaFoldDB" id="A0A4Y9T878"/>
<evidence type="ECO:0008006" key="4">
    <source>
        <dbReference type="Google" id="ProtNLM"/>
    </source>
</evidence>
<comment type="caution">
    <text evidence="2">The sequence shown here is derived from an EMBL/GenBank/DDBJ whole genome shotgun (WGS) entry which is preliminary data.</text>
</comment>
<proteinExistence type="predicted"/>
<feature type="signal peptide" evidence="1">
    <location>
        <begin position="1"/>
        <end position="25"/>
    </location>
</feature>